<reference evidence="4" key="1">
    <citation type="submission" date="2016-12" db="EMBL/GenBank/DDBJ databases">
        <authorList>
            <person name="Rodrigo-Torres L."/>
            <person name="Arahal R.D."/>
            <person name="Lucena T."/>
        </authorList>
    </citation>
    <scope>NUCLEOTIDE SEQUENCE [LARGE SCALE GENOMIC DNA]</scope>
</reference>
<evidence type="ECO:0000259" key="2">
    <source>
        <dbReference type="Pfam" id="PF06568"/>
    </source>
</evidence>
<evidence type="ECO:0000313" key="4">
    <source>
        <dbReference type="Proteomes" id="UP000184600"/>
    </source>
</evidence>
<dbReference type="AlphaFoldDB" id="A0A1M7Z187"/>
<dbReference type="InterPro" id="IPR009506">
    <property type="entry name" value="YjiS-like"/>
</dbReference>
<keyword evidence="1" id="KW-0812">Transmembrane</keyword>
<dbReference type="Pfam" id="PF06568">
    <property type="entry name" value="YjiS-like"/>
    <property type="match status" value="1"/>
</dbReference>
<sequence length="71" mass="8567">MNELMSKPEKYHVSVISVSRILIKEILSLLTLWIQKYRTRKQLRELPESLYDDLGVDRSMVKKESERPFWD</sequence>
<accession>A0A1M7Z187</accession>
<evidence type="ECO:0000313" key="3">
    <source>
        <dbReference type="EMBL" id="SHO58446.1"/>
    </source>
</evidence>
<name>A0A1M7Z187_9VIBR</name>
<keyword evidence="4" id="KW-1185">Reference proteome</keyword>
<dbReference type="EMBL" id="FRFG01000064">
    <property type="protein sequence ID" value="SHO58446.1"/>
    <property type="molecule type" value="Genomic_DNA"/>
</dbReference>
<evidence type="ECO:0000256" key="1">
    <source>
        <dbReference type="SAM" id="Phobius"/>
    </source>
</evidence>
<keyword evidence="1" id="KW-0472">Membrane</keyword>
<feature type="transmembrane region" description="Helical" evidence="1">
    <location>
        <begin position="12"/>
        <end position="34"/>
    </location>
</feature>
<keyword evidence="1" id="KW-1133">Transmembrane helix</keyword>
<proteinExistence type="predicted"/>
<protein>
    <recommendedName>
        <fullName evidence="2">YjiS-like domain-containing protein</fullName>
    </recommendedName>
</protein>
<dbReference type="Proteomes" id="UP000184600">
    <property type="component" value="Unassembled WGS sequence"/>
</dbReference>
<organism evidence="3 4">
    <name type="scientific">Vibrio quintilis</name>
    <dbReference type="NCBI Taxonomy" id="1117707"/>
    <lineage>
        <taxon>Bacteria</taxon>
        <taxon>Pseudomonadati</taxon>
        <taxon>Pseudomonadota</taxon>
        <taxon>Gammaproteobacteria</taxon>
        <taxon>Vibrionales</taxon>
        <taxon>Vibrionaceae</taxon>
        <taxon>Vibrio</taxon>
    </lineage>
</organism>
<gene>
    <name evidence="3" type="ORF">VQ7734_04218</name>
</gene>
<feature type="domain" description="YjiS-like" evidence="2">
    <location>
        <begin position="27"/>
        <end position="61"/>
    </location>
</feature>
<dbReference type="RefSeq" id="WP_234976456.1">
    <property type="nucleotide sequence ID" value="NZ_AP024897.1"/>
</dbReference>